<dbReference type="InterPro" id="IPR050109">
    <property type="entry name" value="HTH-type_TetR-like_transc_reg"/>
</dbReference>
<reference evidence="6 7" key="1">
    <citation type="submission" date="2019-01" db="EMBL/GenBank/DDBJ databases">
        <authorList>
            <person name="Chen W.-M."/>
        </authorList>
    </citation>
    <scope>NUCLEOTIDE SEQUENCE [LARGE SCALE GENOMIC DNA]</scope>
    <source>
        <strain evidence="6 7">TLA-22</strain>
    </source>
</reference>
<keyword evidence="7" id="KW-1185">Reference proteome</keyword>
<dbReference type="Proteomes" id="UP000282977">
    <property type="component" value="Unassembled WGS sequence"/>
</dbReference>
<evidence type="ECO:0000313" key="6">
    <source>
        <dbReference type="EMBL" id="RVT43214.1"/>
    </source>
</evidence>
<dbReference type="PANTHER" id="PTHR30055:SF212">
    <property type="entry name" value="TETR-FAMILY FAMILY TRANSCRIPTIONAL REGULATOR"/>
    <property type="match status" value="1"/>
</dbReference>
<dbReference type="OrthoDB" id="9787680at2"/>
<evidence type="ECO:0000313" key="7">
    <source>
        <dbReference type="Proteomes" id="UP000282977"/>
    </source>
</evidence>
<dbReference type="InterPro" id="IPR036271">
    <property type="entry name" value="Tet_transcr_reg_TetR-rel_C_sf"/>
</dbReference>
<feature type="domain" description="HTH tetR-type" evidence="5">
    <location>
        <begin position="12"/>
        <end position="72"/>
    </location>
</feature>
<organism evidence="6 7">
    <name type="scientific">Sphingobium algorifonticola</name>
    <dbReference type="NCBI Taxonomy" id="2008318"/>
    <lineage>
        <taxon>Bacteria</taxon>
        <taxon>Pseudomonadati</taxon>
        <taxon>Pseudomonadota</taxon>
        <taxon>Alphaproteobacteria</taxon>
        <taxon>Sphingomonadales</taxon>
        <taxon>Sphingomonadaceae</taxon>
        <taxon>Sphingobium</taxon>
    </lineage>
</organism>
<dbReference type="EMBL" id="RZUL01000001">
    <property type="protein sequence ID" value="RVT43214.1"/>
    <property type="molecule type" value="Genomic_DNA"/>
</dbReference>
<dbReference type="GO" id="GO:0000976">
    <property type="term" value="F:transcription cis-regulatory region binding"/>
    <property type="evidence" value="ECO:0007669"/>
    <property type="project" value="TreeGrafter"/>
</dbReference>
<dbReference type="Pfam" id="PF00440">
    <property type="entry name" value="TetR_N"/>
    <property type="match status" value="1"/>
</dbReference>
<keyword evidence="1" id="KW-0805">Transcription regulation</keyword>
<evidence type="ECO:0000256" key="4">
    <source>
        <dbReference type="PROSITE-ProRule" id="PRU00335"/>
    </source>
</evidence>
<dbReference type="PANTHER" id="PTHR30055">
    <property type="entry name" value="HTH-TYPE TRANSCRIPTIONAL REGULATOR RUTR"/>
    <property type="match status" value="1"/>
</dbReference>
<dbReference type="Gene3D" id="1.10.357.10">
    <property type="entry name" value="Tetracycline Repressor, domain 2"/>
    <property type="match status" value="1"/>
</dbReference>
<evidence type="ECO:0000256" key="2">
    <source>
        <dbReference type="ARBA" id="ARBA00023125"/>
    </source>
</evidence>
<evidence type="ECO:0000256" key="3">
    <source>
        <dbReference type="ARBA" id="ARBA00023163"/>
    </source>
</evidence>
<name>A0A437JBG7_9SPHN</name>
<protein>
    <submittedName>
        <fullName evidence="6">TetR/AcrR family transcriptional regulator</fullName>
    </submittedName>
</protein>
<evidence type="ECO:0000259" key="5">
    <source>
        <dbReference type="PROSITE" id="PS50977"/>
    </source>
</evidence>
<dbReference type="AlphaFoldDB" id="A0A437JBG7"/>
<dbReference type="InterPro" id="IPR001647">
    <property type="entry name" value="HTH_TetR"/>
</dbReference>
<dbReference type="SUPFAM" id="SSF46689">
    <property type="entry name" value="Homeodomain-like"/>
    <property type="match status" value="1"/>
</dbReference>
<keyword evidence="2 4" id="KW-0238">DNA-binding</keyword>
<dbReference type="PROSITE" id="PS50977">
    <property type="entry name" value="HTH_TETR_2"/>
    <property type="match status" value="1"/>
</dbReference>
<dbReference type="InterPro" id="IPR025996">
    <property type="entry name" value="MT1864/Rv1816-like_C"/>
</dbReference>
<dbReference type="SUPFAM" id="SSF48498">
    <property type="entry name" value="Tetracyclin repressor-like, C-terminal domain"/>
    <property type="match status" value="1"/>
</dbReference>
<keyword evidence="3" id="KW-0804">Transcription</keyword>
<dbReference type="InterPro" id="IPR009057">
    <property type="entry name" value="Homeodomain-like_sf"/>
</dbReference>
<dbReference type="Pfam" id="PF13305">
    <property type="entry name" value="TetR_C_33"/>
    <property type="match status" value="1"/>
</dbReference>
<proteinExistence type="predicted"/>
<dbReference type="PRINTS" id="PR00455">
    <property type="entry name" value="HTHTETR"/>
</dbReference>
<dbReference type="GO" id="GO:0003700">
    <property type="term" value="F:DNA-binding transcription factor activity"/>
    <property type="evidence" value="ECO:0007669"/>
    <property type="project" value="TreeGrafter"/>
</dbReference>
<sequence length="202" mass="22346">MGREKLKDEDLIEARAMICQASLKLFAASGYDAVTMRAIAAELGWSAMTTYRYFPNKQSIFEAVREAALIRLSDAVADATRDCTNPVERLRSSFVAYAAFAIDNPNEYALAFEVYEQEMAAFPLSTTDTLRSWQISYDAAQEAYAAGLMTQDPNLAVHLLWAGVHGIIELSSARRLIFGIARDELITPMIDTLLSSFTVPSV</sequence>
<accession>A0A437JBG7</accession>
<dbReference type="RefSeq" id="WP_127688750.1">
    <property type="nucleotide sequence ID" value="NZ_RZUL01000001.1"/>
</dbReference>
<gene>
    <name evidence="6" type="ORF">ENE74_00810</name>
</gene>
<feature type="DNA-binding region" description="H-T-H motif" evidence="4">
    <location>
        <begin position="35"/>
        <end position="54"/>
    </location>
</feature>
<evidence type="ECO:0000256" key="1">
    <source>
        <dbReference type="ARBA" id="ARBA00023015"/>
    </source>
</evidence>
<comment type="caution">
    <text evidence="6">The sequence shown here is derived from an EMBL/GenBank/DDBJ whole genome shotgun (WGS) entry which is preliminary data.</text>
</comment>